<sequence length="488" mass="51496">MKFSIHFFLFCIYFNFVKCDSAEFSLSLVRTGASYNGDQIYVSDDTLVINFEDNSSGTEFKGVVTDLGYIKLADGSYIYIDENKNLRTTTDSNEATTNFSVRSGYLAYNNDASFYVLPVDDSYVFKVGYTTDSSFDSVLAKCSDSNGNTISSFEPNPASVQVIISTATNSAVAPNVYVTVSGSTTSVTSAIMSSINSMTSVSGSSSKSAEFSMMTIRSGSQFQYNGVYINSTDNTLRVSASSAAAGRELTQFSGHITGEGYIRCFNGGYMSVGNDKTLKCTDETNSVIVGFSVSGGHLQYNSEDSFFANTTGTANYLKLGYADGSENLGLVIRAVDTSGVVIADFSGSDSSKGTSRQMSSTEAVSTHTNPKSSASVSSAGIKTPSVTSSFALPTAILIDTSFLANEPFTNGSFGSKSPSLSPSMKPSTSVTSTTSVGRSTLVTSSTRQSSSPTPVSSRTASNDAIPSVASLRIMAQIIPFAVANLLFL</sequence>
<evidence type="ECO:0000313" key="3">
    <source>
        <dbReference type="EMBL" id="CCE62540.1"/>
    </source>
</evidence>
<gene>
    <name evidence="3" type="primary">TPHA0C03890</name>
    <name evidence="3" type="ordered locus">TPHA_0C03890</name>
</gene>
<dbReference type="GeneID" id="11534118"/>
<feature type="compositionally biased region" description="Polar residues" evidence="1">
    <location>
        <begin position="347"/>
        <end position="380"/>
    </location>
</feature>
<protein>
    <recommendedName>
        <fullName evidence="5">Hyphally-regulated cell wall protein N-terminal domain-containing protein</fullName>
    </recommendedName>
</protein>
<evidence type="ECO:0000313" key="4">
    <source>
        <dbReference type="Proteomes" id="UP000005666"/>
    </source>
</evidence>
<feature type="signal peptide" evidence="2">
    <location>
        <begin position="1"/>
        <end position="19"/>
    </location>
</feature>
<feature type="region of interest" description="Disordered" evidence="1">
    <location>
        <begin position="413"/>
        <end position="461"/>
    </location>
</feature>
<keyword evidence="2" id="KW-0732">Signal</keyword>
<dbReference type="EMBL" id="HE612858">
    <property type="protein sequence ID" value="CCE62540.1"/>
    <property type="molecule type" value="Genomic_DNA"/>
</dbReference>
<evidence type="ECO:0008006" key="5">
    <source>
        <dbReference type="Google" id="ProtNLM"/>
    </source>
</evidence>
<name>G8BQM8_TETPH</name>
<dbReference type="RefSeq" id="XP_003684974.1">
    <property type="nucleotide sequence ID" value="XM_003684926.1"/>
</dbReference>
<keyword evidence="4" id="KW-1185">Reference proteome</keyword>
<dbReference type="Proteomes" id="UP000005666">
    <property type="component" value="Chromosome 3"/>
</dbReference>
<evidence type="ECO:0000256" key="1">
    <source>
        <dbReference type="SAM" id="MobiDB-lite"/>
    </source>
</evidence>
<proteinExistence type="predicted"/>
<dbReference type="OrthoDB" id="5415592at2759"/>
<reference evidence="3 4" key="1">
    <citation type="journal article" date="2011" name="Proc. Natl. Acad. Sci. U.S.A.">
        <title>Evolutionary erosion of yeast sex chromosomes by mating-type switching accidents.</title>
        <authorList>
            <person name="Gordon J.L."/>
            <person name="Armisen D."/>
            <person name="Proux-Wera E."/>
            <person name="Oheigeartaigh S.S."/>
            <person name="Byrne K.P."/>
            <person name="Wolfe K.H."/>
        </authorList>
    </citation>
    <scope>NUCLEOTIDE SEQUENCE [LARGE SCALE GENOMIC DNA]</scope>
    <source>
        <strain evidence="4">ATCC 24235 / CBS 4417 / NBRC 1672 / NRRL Y-8282 / UCD 70-5</strain>
    </source>
</reference>
<feature type="region of interest" description="Disordered" evidence="1">
    <location>
        <begin position="346"/>
        <end position="380"/>
    </location>
</feature>
<organism evidence="3 4">
    <name type="scientific">Tetrapisispora phaffii (strain ATCC 24235 / CBS 4417 / NBRC 1672 / NRRL Y-8282 / UCD 70-5)</name>
    <name type="common">Yeast</name>
    <name type="synonym">Fabospora phaffii</name>
    <dbReference type="NCBI Taxonomy" id="1071381"/>
    <lineage>
        <taxon>Eukaryota</taxon>
        <taxon>Fungi</taxon>
        <taxon>Dikarya</taxon>
        <taxon>Ascomycota</taxon>
        <taxon>Saccharomycotina</taxon>
        <taxon>Saccharomycetes</taxon>
        <taxon>Saccharomycetales</taxon>
        <taxon>Saccharomycetaceae</taxon>
        <taxon>Tetrapisispora</taxon>
    </lineage>
</organism>
<evidence type="ECO:0000256" key="2">
    <source>
        <dbReference type="SAM" id="SignalP"/>
    </source>
</evidence>
<dbReference type="HOGENOM" id="CLU_559188_0_0_1"/>
<dbReference type="KEGG" id="tpf:TPHA_0C03890"/>
<dbReference type="AlphaFoldDB" id="G8BQM8"/>
<accession>G8BQM8</accession>
<feature type="chain" id="PRO_5003508648" description="Hyphally-regulated cell wall protein N-terminal domain-containing protein" evidence="2">
    <location>
        <begin position="20"/>
        <end position="488"/>
    </location>
</feature>